<dbReference type="EMBL" id="SETE01000001">
    <property type="protein sequence ID" value="RYM36093.1"/>
    <property type="molecule type" value="Genomic_DNA"/>
</dbReference>
<feature type="transmembrane region" description="Helical" evidence="1">
    <location>
        <begin position="12"/>
        <end position="30"/>
    </location>
</feature>
<dbReference type="InterPro" id="IPR052336">
    <property type="entry name" value="MlaD_Phospholipid_Transporter"/>
</dbReference>
<evidence type="ECO:0000256" key="1">
    <source>
        <dbReference type="SAM" id="Phobius"/>
    </source>
</evidence>
<dbReference type="OrthoDB" id="9771725at2"/>
<feature type="domain" description="Mce/MlaD" evidence="2">
    <location>
        <begin position="39"/>
        <end position="117"/>
    </location>
</feature>
<evidence type="ECO:0000259" key="2">
    <source>
        <dbReference type="Pfam" id="PF02470"/>
    </source>
</evidence>
<protein>
    <submittedName>
        <fullName evidence="3">MCE family protein</fullName>
    </submittedName>
</protein>
<dbReference type="Pfam" id="PF02470">
    <property type="entry name" value="MlaD"/>
    <property type="match status" value="1"/>
</dbReference>
<dbReference type="PANTHER" id="PTHR33371">
    <property type="entry name" value="INTERMEMBRANE PHOSPHOLIPID TRANSPORT SYSTEM BINDING PROTEIN MLAD-RELATED"/>
    <property type="match status" value="1"/>
</dbReference>
<organism evidence="3 4">
    <name type="scientific">Brumimicrobium glaciale</name>
    <dbReference type="NCBI Taxonomy" id="200475"/>
    <lineage>
        <taxon>Bacteria</taxon>
        <taxon>Pseudomonadati</taxon>
        <taxon>Bacteroidota</taxon>
        <taxon>Flavobacteriia</taxon>
        <taxon>Flavobacteriales</taxon>
        <taxon>Crocinitomicaceae</taxon>
        <taxon>Brumimicrobium</taxon>
    </lineage>
</organism>
<reference evidence="3 4" key="1">
    <citation type="submission" date="2019-02" db="EMBL/GenBank/DDBJ databases">
        <title>Genome sequence of the sea-ice species Brumimicrobium glaciale.</title>
        <authorList>
            <person name="Bowman J.P."/>
        </authorList>
    </citation>
    <scope>NUCLEOTIDE SEQUENCE [LARGE SCALE GENOMIC DNA]</scope>
    <source>
        <strain evidence="3 4">IC156</strain>
    </source>
</reference>
<name>A0A4Q4KRY9_9FLAO</name>
<accession>A0A4Q4KRY9</accession>
<dbReference type="InterPro" id="IPR003399">
    <property type="entry name" value="Mce/MlaD"/>
</dbReference>
<dbReference type="AlphaFoldDB" id="A0A4Q4KRY9"/>
<sequence length="322" mass="35299">MAKSNSQKIKVGIFVIVGTVLLISGLYFIGKDKHMFSKGIQLYAVFDDVKGLQLGNNVRYSGINVGTVSKIEMTEVGKITILISVEEKTAKFIKKDAIASIGSDGLVGSMVVNIIPGKNQQSATVNSGDTINSQNNISTDEMLETLNITNKNVALLSADLLEITKQVLMGEGTIGTLINDTLMAQNIQLSVVELRKTTEATSLAISKINTIISKINYDESAAAVILSDTAAANQMRSIFTSLEKSSKDVNQVTKNLNEYIIEIKNGKGAINHLTQDEDLVREIDSTMIDIKESADKLNKNMEALKHSFLFRRYFKKQEKKNN</sequence>
<keyword evidence="4" id="KW-1185">Reference proteome</keyword>
<evidence type="ECO:0000313" key="3">
    <source>
        <dbReference type="EMBL" id="RYM36093.1"/>
    </source>
</evidence>
<dbReference type="PANTHER" id="PTHR33371:SF4">
    <property type="entry name" value="INTERMEMBRANE PHOSPHOLIPID TRANSPORT SYSTEM BINDING PROTEIN MLAD"/>
    <property type="match status" value="1"/>
</dbReference>
<keyword evidence="1" id="KW-0812">Transmembrane</keyword>
<dbReference type="RefSeq" id="WP_130092458.1">
    <property type="nucleotide sequence ID" value="NZ_SETE01000001.1"/>
</dbReference>
<evidence type="ECO:0000313" key="4">
    <source>
        <dbReference type="Proteomes" id="UP000293952"/>
    </source>
</evidence>
<keyword evidence="1" id="KW-0472">Membrane</keyword>
<comment type="caution">
    <text evidence="3">The sequence shown here is derived from an EMBL/GenBank/DDBJ whole genome shotgun (WGS) entry which is preliminary data.</text>
</comment>
<gene>
    <name evidence="3" type="ORF">ERX46_03605</name>
</gene>
<proteinExistence type="predicted"/>
<dbReference type="Proteomes" id="UP000293952">
    <property type="component" value="Unassembled WGS sequence"/>
</dbReference>
<keyword evidence="1" id="KW-1133">Transmembrane helix</keyword>